<organism evidence="2 3">
    <name type="scientific">Niabella ginsengisoli</name>
    <dbReference type="NCBI Taxonomy" id="522298"/>
    <lineage>
        <taxon>Bacteria</taxon>
        <taxon>Pseudomonadati</taxon>
        <taxon>Bacteroidota</taxon>
        <taxon>Chitinophagia</taxon>
        <taxon>Chitinophagales</taxon>
        <taxon>Chitinophagaceae</taxon>
        <taxon>Niabella</taxon>
    </lineage>
</organism>
<proteinExistence type="predicted"/>
<keyword evidence="3" id="KW-1185">Reference proteome</keyword>
<dbReference type="RefSeq" id="WP_240827233.1">
    <property type="nucleotide sequence ID" value="NZ_JAKWBL010000001.1"/>
</dbReference>
<keyword evidence="1" id="KW-1133">Transmembrane helix</keyword>
<dbReference type="Proteomes" id="UP001202248">
    <property type="component" value="Unassembled WGS sequence"/>
</dbReference>
<evidence type="ECO:0000313" key="2">
    <source>
        <dbReference type="EMBL" id="MCH5597877.1"/>
    </source>
</evidence>
<feature type="transmembrane region" description="Helical" evidence="1">
    <location>
        <begin position="46"/>
        <end position="63"/>
    </location>
</feature>
<evidence type="ECO:0000313" key="3">
    <source>
        <dbReference type="Proteomes" id="UP001202248"/>
    </source>
</evidence>
<evidence type="ECO:0000256" key="1">
    <source>
        <dbReference type="SAM" id="Phobius"/>
    </source>
</evidence>
<name>A0ABS9SHM6_9BACT</name>
<keyword evidence="1" id="KW-0812">Transmembrane</keyword>
<feature type="transmembrane region" description="Helical" evidence="1">
    <location>
        <begin position="15"/>
        <end position="34"/>
    </location>
</feature>
<sequence>MKPYIFIIPNKKIKIYFLFAIGIILLNVLGFTAYAATNTNRVSNSWIMLMIILGAIAGAFYLLSPKKRLEFAGTMILLSGIFWISRGFNELFFANLILWLLYSISRRRLLVLVDAEQIIYPSFPKKEFPGMT</sequence>
<comment type="caution">
    <text evidence="2">The sequence shown here is derived from an EMBL/GenBank/DDBJ whole genome shotgun (WGS) entry which is preliminary data.</text>
</comment>
<feature type="transmembrane region" description="Helical" evidence="1">
    <location>
        <begin position="75"/>
        <end position="102"/>
    </location>
</feature>
<keyword evidence="1" id="KW-0472">Membrane</keyword>
<gene>
    <name evidence="2" type="ORF">MKP09_08145</name>
</gene>
<accession>A0ABS9SHM6</accession>
<reference evidence="2 3" key="1">
    <citation type="submission" date="2022-02" db="EMBL/GenBank/DDBJ databases">
        <authorList>
            <person name="Min J."/>
        </authorList>
    </citation>
    <scope>NUCLEOTIDE SEQUENCE [LARGE SCALE GENOMIC DNA]</scope>
    <source>
        <strain evidence="2 3">GR10-1</strain>
    </source>
</reference>
<dbReference type="EMBL" id="JAKWBL010000001">
    <property type="protein sequence ID" value="MCH5597877.1"/>
    <property type="molecule type" value="Genomic_DNA"/>
</dbReference>
<protein>
    <submittedName>
        <fullName evidence="2">Uncharacterized protein</fullName>
    </submittedName>
</protein>